<evidence type="ECO:0000313" key="2">
    <source>
        <dbReference type="Proteomes" id="UP001295740"/>
    </source>
</evidence>
<dbReference type="AlphaFoldDB" id="A0AAI8VFK8"/>
<proteinExistence type="predicted"/>
<reference evidence="1" key="1">
    <citation type="submission" date="2023-10" db="EMBL/GenBank/DDBJ databases">
        <authorList>
            <person name="Hackl T."/>
        </authorList>
    </citation>
    <scope>NUCLEOTIDE SEQUENCE</scope>
</reference>
<dbReference type="Proteomes" id="UP001295740">
    <property type="component" value="Unassembled WGS sequence"/>
</dbReference>
<organism evidence="1 2">
    <name type="scientific">Anthostomella pinea</name>
    <dbReference type="NCBI Taxonomy" id="933095"/>
    <lineage>
        <taxon>Eukaryota</taxon>
        <taxon>Fungi</taxon>
        <taxon>Dikarya</taxon>
        <taxon>Ascomycota</taxon>
        <taxon>Pezizomycotina</taxon>
        <taxon>Sordariomycetes</taxon>
        <taxon>Xylariomycetidae</taxon>
        <taxon>Xylariales</taxon>
        <taxon>Xylariaceae</taxon>
        <taxon>Anthostomella</taxon>
    </lineage>
</organism>
<dbReference type="EMBL" id="CAUWAG010000006">
    <property type="protein sequence ID" value="CAJ2503503.1"/>
    <property type="molecule type" value="Genomic_DNA"/>
</dbReference>
<sequence length="129" mass="15021">MAFKALLEQRIWGWMRWEKPSFTFNTVLPDTVIGQTLDPKNQGIQSTCGMVKWLWDGVNLDVLAQLQPQWHLDTRDAGLLYVVAMITPGVNGERLYGFGDRYSWPRIRKILKNLYPEKGLPELEENVWD</sequence>
<protein>
    <submittedName>
        <fullName evidence="1">Uu.00g108970.m01.CDS01</fullName>
    </submittedName>
</protein>
<keyword evidence="2" id="KW-1185">Reference proteome</keyword>
<comment type="caution">
    <text evidence="1">The sequence shown here is derived from an EMBL/GenBank/DDBJ whole genome shotgun (WGS) entry which is preliminary data.</text>
</comment>
<evidence type="ECO:0000313" key="1">
    <source>
        <dbReference type="EMBL" id="CAJ2503503.1"/>
    </source>
</evidence>
<dbReference type="Gene3D" id="3.40.50.720">
    <property type="entry name" value="NAD(P)-binding Rossmann-like Domain"/>
    <property type="match status" value="1"/>
</dbReference>
<name>A0AAI8VFK8_9PEZI</name>
<gene>
    <name evidence="1" type="ORF">KHLLAP_LOCUS3971</name>
</gene>
<accession>A0AAI8VFK8</accession>